<dbReference type="PANTHER" id="PTHR45789">
    <property type="entry name" value="FI18025P1"/>
    <property type="match status" value="1"/>
</dbReference>
<feature type="region of interest" description="Disordered" evidence="4">
    <location>
        <begin position="278"/>
        <end position="308"/>
    </location>
</feature>
<dbReference type="GO" id="GO:0000981">
    <property type="term" value="F:DNA-binding transcription factor activity, RNA polymerase II-specific"/>
    <property type="evidence" value="ECO:0007669"/>
    <property type="project" value="TreeGrafter"/>
</dbReference>
<feature type="compositionally biased region" description="Pro residues" evidence="4">
    <location>
        <begin position="343"/>
        <end position="358"/>
    </location>
</feature>
<protein>
    <recommendedName>
        <fullName evidence="5">HMG box domain-containing protein</fullName>
    </recommendedName>
</protein>
<dbReference type="EMBL" id="CP014502">
    <property type="protein sequence ID" value="ANB14184.1"/>
    <property type="molecule type" value="Genomic_DNA"/>
</dbReference>
<sequence>MFDEPIFNTYITDQVVSRKPSVVSLEDVDASEPQTIIPSGALCWSSPPSSHAMLPSNLYTPDNASASSSASDQGSYFSSVLSSGSASFYSPDSPNMVSPALGTDEAMYGWFLPGQPANDVQMDLSLAMGSNAAAAAAAAAAAHASAMAAVSAAAAANAYPGPTIDTQSISTSSSATSLNSLMPAAPVVDSIYSNATIWSPSPILSQFASQLNSSHDMTPAATIPNSYAQNLPATPEDDTDDESTVNPDSRSAAAVAAAAVVASASTYNPSAPFVSLNQSHDLPMSAGADASQQHPLQQQHHHHHQQLQSISLAMIQQMDTTGAMTPPGSSVVAAAAAGHSMPMSPPSPHSSASPPSPLSPQQTRERQNEIIKKMSYTKWVKLSRMTEQRIAKIKSLATEKGIDIETVESVLTIYSSTKGKQDNEVNRFRGDDVYIKITMGSGAFVANNDDSADVTAGPDGTIIKKKKHRKQKPHYVKRPLNSFMLYRKSQTQSAMAYAVSSQLRLNHQNISQIIGLMWQTESKELKEEFARIADQEKDLHRALHPDYKFCPQKKKRSSSIE</sequence>
<dbReference type="SUPFAM" id="SSF47095">
    <property type="entry name" value="HMG-box"/>
    <property type="match status" value="1"/>
</dbReference>
<keyword evidence="7" id="KW-1185">Reference proteome</keyword>
<proteinExistence type="predicted"/>
<feature type="DNA-binding region" description="HMG box" evidence="3">
    <location>
        <begin position="476"/>
        <end position="548"/>
    </location>
</feature>
<dbReference type="InterPro" id="IPR036910">
    <property type="entry name" value="HMG_box_dom_sf"/>
</dbReference>
<evidence type="ECO:0000256" key="4">
    <source>
        <dbReference type="SAM" id="MobiDB-lite"/>
    </source>
</evidence>
<reference evidence="6 7" key="1">
    <citation type="submission" date="2016-02" db="EMBL/GenBank/DDBJ databases">
        <title>Complete genome sequence and transcriptome regulation of the pentose utilising yeast Sugiyamaella lignohabitans.</title>
        <authorList>
            <person name="Bellasio M."/>
            <person name="Peymann A."/>
            <person name="Valli M."/>
            <person name="Sipitzky M."/>
            <person name="Graf A."/>
            <person name="Sauer M."/>
            <person name="Marx H."/>
            <person name="Mattanovich D."/>
        </authorList>
    </citation>
    <scope>NUCLEOTIDE SEQUENCE [LARGE SCALE GENOMIC DNA]</scope>
    <source>
        <strain evidence="6 7">CBS 10342</strain>
    </source>
</reference>
<dbReference type="GO" id="GO:0000978">
    <property type="term" value="F:RNA polymerase II cis-regulatory region sequence-specific DNA binding"/>
    <property type="evidence" value="ECO:0007669"/>
    <property type="project" value="TreeGrafter"/>
</dbReference>
<dbReference type="KEGG" id="slb:AWJ20_5143"/>
<accession>A0A167EKI4</accession>
<dbReference type="CDD" id="cd01389">
    <property type="entry name" value="HMG-box_ROX1-like"/>
    <property type="match status" value="1"/>
</dbReference>
<evidence type="ECO:0000256" key="2">
    <source>
        <dbReference type="ARBA" id="ARBA00023242"/>
    </source>
</evidence>
<dbReference type="PROSITE" id="PS50118">
    <property type="entry name" value="HMG_BOX_2"/>
    <property type="match status" value="1"/>
</dbReference>
<keyword evidence="2 3" id="KW-0539">Nucleus</keyword>
<dbReference type="InterPro" id="IPR009071">
    <property type="entry name" value="HMG_box_dom"/>
</dbReference>
<dbReference type="GeneID" id="30037353"/>
<dbReference type="SMART" id="SM00398">
    <property type="entry name" value="HMG"/>
    <property type="match status" value="1"/>
</dbReference>
<dbReference type="GO" id="GO:0005634">
    <property type="term" value="C:nucleus"/>
    <property type="evidence" value="ECO:0007669"/>
    <property type="project" value="UniProtKB-UniRule"/>
</dbReference>
<keyword evidence="1 3" id="KW-0238">DNA-binding</keyword>
<dbReference type="Proteomes" id="UP000189580">
    <property type="component" value="Chromosome d"/>
</dbReference>
<name>A0A167EKI4_9ASCO</name>
<feature type="region of interest" description="Disordered" evidence="4">
    <location>
        <begin position="215"/>
        <end position="250"/>
    </location>
</feature>
<dbReference type="PANTHER" id="PTHR45789:SF2">
    <property type="entry name" value="FI18025P1"/>
    <property type="match status" value="1"/>
</dbReference>
<feature type="domain" description="HMG box" evidence="5">
    <location>
        <begin position="476"/>
        <end position="548"/>
    </location>
</feature>
<gene>
    <name evidence="6" type="ORF">AWJ20_5143</name>
</gene>
<evidence type="ECO:0000313" key="6">
    <source>
        <dbReference type="EMBL" id="ANB14184.1"/>
    </source>
</evidence>
<evidence type="ECO:0000313" key="7">
    <source>
        <dbReference type="Proteomes" id="UP000189580"/>
    </source>
</evidence>
<dbReference type="AlphaFoldDB" id="A0A167EKI4"/>
<evidence type="ECO:0000259" key="5">
    <source>
        <dbReference type="PROSITE" id="PS50118"/>
    </source>
</evidence>
<evidence type="ECO:0000256" key="1">
    <source>
        <dbReference type="ARBA" id="ARBA00023125"/>
    </source>
</evidence>
<organism evidence="6 7">
    <name type="scientific">Sugiyamaella lignohabitans</name>
    <dbReference type="NCBI Taxonomy" id="796027"/>
    <lineage>
        <taxon>Eukaryota</taxon>
        <taxon>Fungi</taxon>
        <taxon>Dikarya</taxon>
        <taxon>Ascomycota</taxon>
        <taxon>Saccharomycotina</taxon>
        <taxon>Dipodascomycetes</taxon>
        <taxon>Dipodascales</taxon>
        <taxon>Trichomonascaceae</taxon>
        <taxon>Sugiyamaella</taxon>
    </lineage>
</organism>
<evidence type="ECO:0000256" key="3">
    <source>
        <dbReference type="PROSITE-ProRule" id="PRU00267"/>
    </source>
</evidence>
<feature type="compositionally biased region" description="Polar residues" evidence="4">
    <location>
        <begin position="223"/>
        <end position="232"/>
    </location>
</feature>
<dbReference type="Gene3D" id="1.10.30.10">
    <property type="entry name" value="High mobility group box domain"/>
    <property type="match status" value="1"/>
</dbReference>
<dbReference type="OrthoDB" id="2307332at2759"/>
<dbReference type="InterPro" id="IPR051356">
    <property type="entry name" value="SOX/SOX-like_TF"/>
</dbReference>
<dbReference type="RefSeq" id="XP_018736661.1">
    <property type="nucleotide sequence ID" value="XM_018882267.1"/>
</dbReference>
<feature type="region of interest" description="Disordered" evidence="4">
    <location>
        <begin position="336"/>
        <end position="366"/>
    </location>
</feature>
<dbReference type="Pfam" id="PF00505">
    <property type="entry name" value="HMG_box"/>
    <property type="match status" value="1"/>
</dbReference>